<name>A0A9P4J5R1_9PEZI</name>
<evidence type="ECO:0000259" key="1">
    <source>
        <dbReference type="Pfam" id="PF21962"/>
    </source>
</evidence>
<accession>A0A9P4J5R1</accession>
<gene>
    <name evidence="2" type="ORF">K461DRAFT_293200</name>
</gene>
<comment type="caution">
    <text evidence="2">The sequence shown here is derived from an EMBL/GenBank/DDBJ whole genome shotgun (WGS) entry which is preliminary data.</text>
</comment>
<dbReference type="InterPro" id="IPR053832">
    <property type="entry name" value="DUF6924"/>
</dbReference>
<reference evidence="2" key="1">
    <citation type="journal article" date="2020" name="Stud. Mycol.">
        <title>101 Dothideomycetes genomes: a test case for predicting lifestyles and emergence of pathogens.</title>
        <authorList>
            <person name="Haridas S."/>
            <person name="Albert R."/>
            <person name="Binder M."/>
            <person name="Bloem J."/>
            <person name="Labutti K."/>
            <person name="Salamov A."/>
            <person name="Andreopoulos B."/>
            <person name="Baker S."/>
            <person name="Barry K."/>
            <person name="Bills G."/>
            <person name="Bluhm B."/>
            <person name="Cannon C."/>
            <person name="Castanera R."/>
            <person name="Culley D."/>
            <person name="Daum C."/>
            <person name="Ezra D."/>
            <person name="Gonzalez J."/>
            <person name="Henrissat B."/>
            <person name="Kuo A."/>
            <person name="Liang C."/>
            <person name="Lipzen A."/>
            <person name="Lutzoni F."/>
            <person name="Magnuson J."/>
            <person name="Mondo S."/>
            <person name="Nolan M."/>
            <person name="Ohm R."/>
            <person name="Pangilinan J."/>
            <person name="Park H.-J."/>
            <person name="Ramirez L."/>
            <person name="Alfaro M."/>
            <person name="Sun H."/>
            <person name="Tritt A."/>
            <person name="Yoshinaga Y."/>
            <person name="Zwiers L.-H."/>
            <person name="Turgeon B."/>
            <person name="Goodwin S."/>
            <person name="Spatafora J."/>
            <person name="Crous P."/>
            <person name="Grigoriev I."/>
        </authorList>
    </citation>
    <scope>NUCLEOTIDE SEQUENCE</scope>
    <source>
        <strain evidence="2">CBS 260.36</strain>
    </source>
</reference>
<evidence type="ECO:0000313" key="3">
    <source>
        <dbReference type="Proteomes" id="UP000799439"/>
    </source>
</evidence>
<dbReference type="Proteomes" id="UP000799439">
    <property type="component" value="Unassembled WGS sequence"/>
</dbReference>
<dbReference type="OrthoDB" id="2884623at2759"/>
<organism evidence="2 3">
    <name type="scientific">Myriangium duriaei CBS 260.36</name>
    <dbReference type="NCBI Taxonomy" id="1168546"/>
    <lineage>
        <taxon>Eukaryota</taxon>
        <taxon>Fungi</taxon>
        <taxon>Dikarya</taxon>
        <taxon>Ascomycota</taxon>
        <taxon>Pezizomycotina</taxon>
        <taxon>Dothideomycetes</taxon>
        <taxon>Dothideomycetidae</taxon>
        <taxon>Myriangiales</taxon>
        <taxon>Myriangiaceae</taxon>
        <taxon>Myriangium</taxon>
    </lineage>
</organism>
<evidence type="ECO:0000313" key="2">
    <source>
        <dbReference type="EMBL" id="KAF2152884.1"/>
    </source>
</evidence>
<dbReference type="AlphaFoldDB" id="A0A9P4J5R1"/>
<keyword evidence="3" id="KW-1185">Reference proteome</keyword>
<proteinExistence type="predicted"/>
<feature type="domain" description="DUF6924" evidence="1">
    <location>
        <begin position="68"/>
        <end position="158"/>
    </location>
</feature>
<protein>
    <recommendedName>
        <fullName evidence="1">DUF6924 domain-containing protein</fullName>
    </recommendedName>
</protein>
<dbReference type="Pfam" id="PF21962">
    <property type="entry name" value="DUF6924"/>
    <property type="match status" value="1"/>
</dbReference>
<dbReference type="EMBL" id="ML996085">
    <property type="protein sequence ID" value="KAF2152884.1"/>
    <property type="molecule type" value="Genomic_DNA"/>
</dbReference>
<sequence length="208" mass="23780">MSDPLLVVTATAGVDAKFLTRLAIELRDYEFCEYTETNDDRYVVALSPSDAKKSIRLQPPILDWKDQDNHFAGKTLQEIETFATEYQNEEDTEVDYYNFFVIDDRAVQDGTCVLLSRRMDEEGQWREFQKMRLPRGSADTTWANLNIANMDFEDFCAEPEDGPADPDNELNQPYWCSFSDPGVREAAIEKNNVMKSKALKALGELGHV</sequence>